<dbReference type="OrthoDB" id="7327264at2"/>
<dbReference type="InterPro" id="IPR012337">
    <property type="entry name" value="RNaseH-like_sf"/>
</dbReference>
<evidence type="ECO:0000256" key="3">
    <source>
        <dbReference type="ARBA" id="ARBA00023125"/>
    </source>
</evidence>
<evidence type="ECO:0000256" key="2">
    <source>
        <dbReference type="ARBA" id="ARBA00022578"/>
    </source>
</evidence>
<dbReference type="NCBIfam" id="NF033592">
    <property type="entry name" value="transpos_IS4_1"/>
    <property type="match status" value="1"/>
</dbReference>
<comment type="caution">
    <text evidence="7">The sequence shown here is derived from an EMBL/GenBank/DDBJ whole genome shotgun (WGS) entry which is preliminary data.</text>
</comment>
<dbReference type="GO" id="GO:0006313">
    <property type="term" value="P:DNA transposition"/>
    <property type="evidence" value="ECO:0007669"/>
    <property type="project" value="InterPro"/>
</dbReference>
<dbReference type="Pfam" id="PF14294">
    <property type="entry name" value="DUF4372"/>
    <property type="match status" value="1"/>
</dbReference>
<dbReference type="GO" id="GO:0003677">
    <property type="term" value="F:DNA binding"/>
    <property type="evidence" value="ECO:0007669"/>
    <property type="project" value="UniProtKB-KW"/>
</dbReference>
<evidence type="ECO:0000256" key="1">
    <source>
        <dbReference type="ARBA" id="ARBA00010075"/>
    </source>
</evidence>
<sequence>MKQSKDNFSSGHTIIAQLLSLIPKEIFKEVIEQEGSDRYYKKLKSTDHFIYMFYAVLTRNGSLREVCKNISFIAKSLIPFGIKQLPARSTLSDANRKRSHTFFQQLYLRLYVHYRISLKGNWLDIGGEVDPEKVEVFDSTTITLFKAVLKGAGRNPLEGKKKGGAKVFTQMNLAEGVPNFICIRSAATNENVFLKVMQLQEFSIAVFDKGYNRYSCFEKWSRSNRYFVTRKKDNARYEVIRDFDCSHAPDVEKDQVIQLKYRENGVSRTVEVRLVSYIDPQSGERLEFISNLMGHEALTIAQLYKNRWIIEVLFKQIKQNFELKYFLSDSENGIKIQIWVALILNLLFTVLHKRIKEAEDFSTMVMVAAKNLCSYVSLEKFLLNSEAYSKRIFQTELNKTQTELLFSG</sequence>
<dbReference type="SUPFAM" id="SSF53098">
    <property type="entry name" value="Ribonuclease H-like"/>
    <property type="match status" value="1"/>
</dbReference>
<keyword evidence="8" id="KW-1185">Reference proteome</keyword>
<dbReference type="PANTHER" id="PTHR33258:SF1">
    <property type="entry name" value="TRANSPOSASE INSL FOR INSERTION SEQUENCE ELEMENT IS186A-RELATED"/>
    <property type="match status" value="1"/>
</dbReference>
<comment type="similarity">
    <text evidence="1">Belongs to the transposase 11 family.</text>
</comment>
<dbReference type="EMBL" id="QUNF01000001">
    <property type="protein sequence ID" value="REG94491.1"/>
    <property type="molecule type" value="Genomic_DNA"/>
</dbReference>
<keyword evidence="2" id="KW-0815">Transposition</keyword>
<reference evidence="7 8" key="1">
    <citation type="submission" date="2018-08" db="EMBL/GenBank/DDBJ databases">
        <title>Genomic Encyclopedia of Archaeal and Bacterial Type Strains, Phase II (KMG-II): from individual species to whole genera.</title>
        <authorList>
            <person name="Goeker M."/>
        </authorList>
    </citation>
    <scope>NUCLEOTIDE SEQUENCE [LARGE SCALE GENOMIC DNA]</scope>
    <source>
        <strain evidence="7 8">DSM 15986</strain>
    </source>
</reference>
<dbReference type="Proteomes" id="UP000256405">
    <property type="component" value="Unassembled WGS sequence"/>
</dbReference>
<dbReference type="InterPro" id="IPR025399">
    <property type="entry name" value="DUF4372"/>
</dbReference>
<dbReference type="InterPro" id="IPR002559">
    <property type="entry name" value="Transposase_11"/>
</dbReference>
<evidence type="ECO:0000313" key="8">
    <source>
        <dbReference type="Proteomes" id="UP000256405"/>
    </source>
</evidence>
<dbReference type="Pfam" id="PF01609">
    <property type="entry name" value="DDE_Tnp_1"/>
    <property type="match status" value="1"/>
</dbReference>
<proteinExistence type="inferred from homology"/>
<dbReference type="PANTHER" id="PTHR33258">
    <property type="entry name" value="TRANSPOSASE INSL FOR INSERTION SEQUENCE ELEMENT IS186A-RELATED"/>
    <property type="match status" value="1"/>
</dbReference>
<feature type="domain" description="Transposase IS4-like" evidence="5">
    <location>
        <begin position="136"/>
        <end position="344"/>
    </location>
</feature>
<protein>
    <submittedName>
        <fullName evidence="7">DDE family transposase</fullName>
    </submittedName>
</protein>
<organism evidence="7 8">
    <name type="scientific">Algoriphagus antarcticus</name>
    <dbReference type="NCBI Taxonomy" id="238540"/>
    <lineage>
        <taxon>Bacteria</taxon>
        <taxon>Pseudomonadati</taxon>
        <taxon>Bacteroidota</taxon>
        <taxon>Cytophagia</taxon>
        <taxon>Cytophagales</taxon>
        <taxon>Cyclobacteriaceae</taxon>
        <taxon>Algoriphagus</taxon>
    </lineage>
</organism>
<feature type="domain" description="DUF4372" evidence="6">
    <location>
        <begin position="11"/>
        <end position="83"/>
    </location>
</feature>
<evidence type="ECO:0000259" key="5">
    <source>
        <dbReference type="Pfam" id="PF01609"/>
    </source>
</evidence>
<dbReference type="RefSeq" id="WP_086540791.1">
    <property type="nucleotide sequence ID" value="NZ_MSSW01000011.1"/>
</dbReference>
<gene>
    <name evidence="7" type="ORF">C8N25_101320</name>
</gene>
<dbReference type="AlphaFoldDB" id="A0A3E0E8E4"/>
<keyword evidence="4" id="KW-0233">DNA recombination</keyword>
<keyword evidence="3" id="KW-0238">DNA-binding</keyword>
<evidence type="ECO:0000256" key="4">
    <source>
        <dbReference type="ARBA" id="ARBA00023172"/>
    </source>
</evidence>
<name>A0A3E0E8E4_9BACT</name>
<evidence type="ECO:0000259" key="6">
    <source>
        <dbReference type="Pfam" id="PF14294"/>
    </source>
</evidence>
<evidence type="ECO:0000313" key="7">
    <source>
        <dbReference type="EMBL" id="REG94491.1"/>
    </source>
</evidence>
<dbReference type="InterPro" id="IPR047952">
    <property type="entry name" value="Transpos_IS4"/>
</dbReference>
<accession>A0A3E0E8E4</accession>
<dbReference type="GO" id="GO:0004803">
    <property type="term" value="F:transposase activity"/>
    <property type="evidence" value="ECO:0007669"/>
    <property type="project" value="InterPro"/>
</dbReference>